<accession>A0ABP7SV80</accession>
<dbReference type="Proteomes" id="UP001500567">
    <property type="component" value="Unassembled WGS sequence"/>
</dbReference>
<keyword evidence="2" id="KW-1185">Reference proteome</keyword>
<name>A0ABP7SV80_9BACT</name>
<organism evidence="1 2">
    <name type="scientific">Hymenobacter fastidiosus</name>
    <dbReference type="NCBI Taxonomy" id="486264"/>
    <lineage>
        <taxon>Bacteria</taxon>
        <taxon>Pseudomonadati</taxon>
        <taxon>Bacteroidota</taxon>
        <taxon>Cytophagia</taxon>
        <taxon>Cytophagales</taxon>
        <taxon>Hymenobacteraceae</taxon>
        <taxon>Hymenobacter</taxon>
    </lineage>
</organism>
<sequence length="146" mass="16019">MSFLLVAGAALGSCRKEVEPKGLFVLHNQSGHAVTLRVFSTQDRRKAPLTLSLPNGQQVERTAYGGAGAIAYSELFFQGDSVQWSFSDGKQLVHHCTQAQQLSGQCSPAVHNILSLQEYAQEPLGEGYDRYTYTYTLTQADYATAR</sequence>
<gene>
    <name evidence="1" type="ORF">GCM10022408_32720</name>
</gene>
<proteinExistence type="predicted"/>
<evidence type="ECO:0000313" key="2">
    <source>
        <dbReference type="Proteomes" id="UP001500567"/>
    </source>
</evidence>
<dbReference type="EMBL" id="BAABDJ010000037">
    <property type="protein sequence ID" value="GAA4016671.1"/>
    <property type="molecule type" value="Genomic_DNA"/>
</dbReference>
<evidence type="ECO:0008006" key="3">
    <source>
        <dbReference type="Google" id="ProtNLM"/>
    </source>
</evidence>
<reference evidence="2" key="1">
    <citation type="journal article" date="2019" name="Int. J. Syst. Evol. Microbiol.">
        <title>The Global Catalogue of Microorganisms (GCM) 10K type strain sequencing project: providing services to taxonomists for standard genome sequencing and annotation.</title>
        <authorList>
            <consortium name="The Broad Institute Genomics Platform"/>
            <consortium name="The Broad Institute Genome Sequencing Center for Infectious Disease"/>
            <person name="Wu L."/>
            <person name="Ma J."/>
        </authorList>
    </citation>
    <scope>NUCLEOTIDE SEQUENCE [LARGE SCALE GENOMIC DNA]</scope>
    <source>
        <strain evidence="2">JCM 17224</strain>
    </source>
</reference>
<evidence type="ECO:0000313" key="1">
    <source>
        <dbReference type="EMBL" id="GAA4016671.1"/>
    </source>
</evidence>
<protein>
    <recommendedName>
        <fullName evidence="3">C-type lysozyme inhibitor domain-containing protein</fullName>
    </recommendedName>
</protein>
<comment type="caution">
    <text evidence="1">The sequence shown here is derived from an EMBL/GenBank/DDBJ whole genome shotgun (WGS) entry which is preliminary data.</text>
</comment>